<organism evidence="3 4">
    <name type="scientific">Acidisoma silvae</name>
    <dbReference type="NCBI Taxonomy" id="2802396"/>
    <lineage>
        <taxon>Bacteria</taxon>
        <taxon>Pseudomonadati</taxon>
        <taxon>Pseudomonadota</taxon>
        <taxon>Alphaproteobacteria</taxon>
        <taxon>Acetobacterales</taxon>
        <taxon>Acidocellaceae</taxon>
        <taxon>Acidisoma</taxon>
    </lineage>
</organism>
<accession>A0A963YRT6</accession>
<dbReference type="PANTHER" id="PTHR23028:SF131">
    <property type="entry name" value="BLR2367 PROTEIN"/>
    <property type="match status" value="1"/>
</dbReference>
<reference evidence="3" key="1">
    <citation type="journal article" date="2021" name="Microorganisms">
        <title>Acidisoma silvae sp. nov. and Acidisomacellulosilytica sp. nov., Two Acidophilic Bacteria Isolated from Decaying Wood, Hydrolyzing Cellulose and Producing Poly-3-hydroxybutyrate.</title>
        <authorList>
            <person name="Mieszkin S."/>
            <person name="Pouder E."/>
            <person name="Uroz S."/>
            <person name="Simon-Colin C."/>
            <person name="Alain K."/>
        </authorList>
    </citation>
    <scope>NUCLEOTIDE SEQUENCE</scope>
    <source>
        <strain evidence="3">HW T2.11</strain>
    </source>
</reference>
<feature type="transmembrane region" description="Helical" evidence="1">
    <location>
        <begin position="172"/>
        <end position="187"/>
    </location>
</feature>
<feature type="transmembrane region" description="Helical" evidence="1">
    <location>
        <begin position="192"/>
        <end position="210"/>
    </location>
</feature>
<keyword evidence="1" id="KW-1133">Transmembrane helix</keyword>
<dbReference type="InterPro" id="IPR050879">
    <property type="entry name" value="Acyltransferase_3"/>
</dbReference>
<feature type="transmembrane region" description="Helical" evidence="1">
    <location>
        <begin position="106"/>
        <end position="127"/>
    </location>
</feature>
<dbReference type="GO" id="GO:0016020">
    <property type="term" value="C:membrane"/>
    <property type="evidence" value="ECO:0007669"/>
    <property type="project" value="TreeGrafter"/>
</dbReference>
<dbReference type="AlphaFoldDB" id="A0A963YRT6"/>
<dbReference type="InterPro" id="IPR002656">
    <property type="entry name" value="Acyl_transf_3_dom"/>
</dbReference>
<dbReference type="GO" id="GO:0016747">
    <property type="term" value="F:acyltransferase activity, transferring groups other than amino-acyl groups"/>
    <property type="evidence" value="ECO:0007669"/>
    <property type="project" value="InterPro"/>
</dbReference>
<feature type="transmembrane region" description="Helical" evidence="1">
    <location>
        <begin position="259"/>
        <end position="277"/>
    </location>
</feature>
<feature type="transmembrane region" description="Helical" evidence="1">
    <location>
        <begin position="314"/>
        <end position="336"/>
    </location>
</feature>
<keyword evidence="3" id="KW-0808">Transferase</keyword>
<evidence type="ECO:0000259" key="2">
    <source>
        <dbReference type="Pfam" id="PF01757"/>
    </source>
</evidence>
<feature type="transmembrane region" description="Helical" evidence="1">
    <location>
        <begin position="26"/>
        <end position="43"/>
    </location>
</feature>
<proteinExistence type="predicted"/>
<dbReference type="PANTHER" id="PTHR23028">
    <property type="entry name" value="ACETYLTRANSFERASE"/>
    <property type="match status" value="1"/>
</dbReference>
<feature type="transmembrane region" description="Helical" evidence="1">
    <location>
        <begin position="348"/>
        <end position="371"/>
    </location>
</feature>
<feature type="domain" description="Acyltransferase 3" evidence="2">
    <location>
        <begin position="27"/>
        <end position="359"/>
    </location>
</feature>
<protein>
    <submittedName>
        <fullName evidence="3">Acyltransferase</fullName>
    </submittedName>
</protein>
<evidence type="ECO:0000313" key="3">
    <source>
        <dbReference type="EMBL" id="MCB8875797.1"/>
    </source>
</evidence>
<dbReference type="Pfam" id="PF01757">
    <property type="entry name" value="Acyl_transf_3"/>
    <property type="match status" value="1"/>
</dbReference>
<keyword evidence="1" id="KW-0472">Membrane</keyword>
<sequence length="402" mass="44553">MEQQTAVLDRSAIRDDRIVPKGKDEIDALTGVRGAAAVIVIAYHSYPAADFPYGISHLVARGYLAVDIFFVLSGFVMALTYGSMFRNRVTLPSFFTFLMRRVARLYPLYITFLALRIAYSLAVYGSLQVPGGWFAMNLPMPVKDIIANIFMIQSWGVAKAVTTPTWSISTEWGAYFVFPFIVGGILFRRTAYAMLSLLAAATLIIAAGALTGYDGMHHNGALDAYDGRTFIPMLRCLGGFTFGLLTYRLYQWPPARRCAASGIGWAVLAYLMLGLLLHLPDQLIYPAFPLLVLCLACDRGALARVFSCKPLMQLGVLSYTIYVIHNVWIGLIHWLIKHLPSTMPTVVAQTMSAVFLIASLYAVGHVLHHWVEVPGRSIVRRLGDRTVAWLRPQAQPRALSRG</sequence>
<feature type="transmembrane region" description="Helical" evidence="1">
    <location>
        <begin position="283"/>
        <end position="302"/>
    </location>
</feature>
<dbReference type="Proteomes" id="UP000708298">
    <property type="component" value="Unassembled WGS sequence"/>
</dbReference>
<name>A0A963YRT6_9PROT</name>
<comment type="caution">
    <text evidence="3">The sequence shown here is derived from an EMBL/GenBank/DDBJ whole genome shotgun (WGS) entry which is preliminary data.</text>
</comment>
<feature type="transmembrane region" description="Helical" evidence="1">
    <location>
        <begin position="230"/>
        <end position="247"/>
    </location>
</feature>
<gene>
    <name evidence="3" type="ORF">ASILVAE211_11430</name>
</gene>
<reference evidence="3" key="2">
    <citation type="submission" date="2021-01" db="EMBL/GenBank/DDBJ databases">
        <authorList>
            <person name="Mieszkin S."/>
            <person name="Pouder E."/>
            <person name="Alain K."/>
        </authorList>
    </citation>
    <scope>NUCLEOTIDE SEQUENCE</scope>
    <source>
        <strain evidence="3">HW T2.11</strain>
    </source>
</reference>
<keyword evidence="4" id="KW-1185">Reference proteome</keyword>
<evidence type="ECO:0000313" key="4">
    <source>
        <dbReference type="Proteomes" id="UP000708298"/>
    </source>
</evidence>
<keyword evidence="3" id="KW-0012">Acyltransferase</keyword>
<feature type="transmembrane region" description="Helical" evidence="1">
    <location>
        <begin position="63"/>
        <end position="85"/>
    </location>
</feature>
<dbReference type="EMBL" id="JAESVB010000004">
    <property type="protein sequence ID" value="MCB8875797.1"/>
    <property type="molecule type" value="Genomic_DNA"/>
</dbReference>
<evidence type="ECO:0000256" key="1">
    <source>
        <dbReference type="SAM" id="Phobius"/>
    </source>
</evidence>
<keyword evidence="1" id="KW-0812">Transmembrane</keyword>
<dbReference type="GO" id="GO:0000271">
    <property type="term" value="P:polysaccharide biosynthetic process"/>
    <property type="evidence" value="ECO:0007669"/>
    <property type="project" value="TreeGrafter"/>
</dbReference>
<dbReference type="RefSeq" id="WP_227321453.1">
    <property type="nucleotide sequence ID" value="NZ_JAESVB010000004.1"/>
</dbReference>